<evidence type="ECO:0000313" key="5">
    <source>
        <dbReference type="EMBL" id="GGA68409.1"/>
    </source>
</evidence>
<dbReference type="InterPro" id="IPR037257">
    <property type="entry name" value="T2SS_E_N_sf"/>
</dbReference>
<dbReference type="InterPro" id="IPR027417">
    <property type="entry name" value="P-loop_NTPase"/>
</dbReference>
<dbReference type="GO" id="GO:0005524">
    <property type="term" value="F:ATP binding"/>
    <property type="evidence" value="ECO:0007669"/>
    <property type="project" value="UniProtKB-KW"/>
</dbReference>
<evidence type="ECO:0000256" key="2">
    <source>
        <dbReference type="ARBA" id="ARBA00022741"/>
    </source>
</evidence>
<evidence type="ECO:0000256" key="1">
    <source>
        <dbReference type="ARBA" id="ARBA00006611"/>
    </source>
</evidence>
<dbReference type="SMART" id="SM00382">
    <property type="entry name" value="AAA"/>
    <property type="match status" value="1"/>
</dbReference>
<comment type="caution">
    <text evidence="5">The sequence shown here is derived from an EMBL/GenBank/DDBJ whole genome shotgun (WGS) entry which is preliminary data.</text>
</comment>
<reference evidence="5" key="2">
    <citation type="submission" date="2020-09" db="EMBL/GenBank/DDBJ databases">
        <authorList>
            <person name="Sun Q."/>
            <person name="Zhou Y."/>
        </authorList>
    </citation>
    <scope>NUCLEOTIDE SEQUENCE</scope>
    <source>
        <strain evidence="5">CGMCC 1.15320</strain>
    </source>
</reference>
<accession>A0A916RUU6</accession>
<dbReference type="InterPro" id="IPR001482">
    <property type="entry name" value="T2SS/T4SS_dom"/>
</dbReference>
<proteinExistence type="inferred from homology"/>
<gene>
    <name evidence="5" type="ORF">GCM10011385_22810</name>
</gene>
<dbReference type="GO" id="GO:0005886">
    <property type="term" value="C:plasma membrane"/>
    <property type="evidence" value="ECO:0007669"/>
    <property type="project" value="TreeGrafter"/>
</dbReference>
<dbReference type="PANTHER" id="PTHR30258">
    <property type="entry name" value="TYPE II SECRETION SYSTEM PROTEIN GSPE-RELATED"/>
    <property type="match status" value="1"/>
</dbReference>
<dbReference type="Gene3D" id="3.40.50.300">
    <property type="entry name" value="P-loop containing nucleotide triphosphate hydrolases"/>
    <property type="match status" value="1"/>
</dbReference>
<dbReference type="InterPro" id="IPR003593">
    <property type="entry name" value="AAA+_ATPase"/>
</dbReference>
<dbReference type="EMBL" id="BMIF01000006">
    <property type="protein sequence ID" value="GGA68409.1"/>
    <property type="molecule type" value="Genomic_DNA"/>
</dbReference>
<dbReference type="SUPFAM" id="SSF52540">
    <property type="entry name" value="P-loop containing nucleoside triphosphate hydrolases"/>
    <property type="match status" value="1"/>
</dbReference>
<dbReference type="Pfam" id="PF00437">
    <property type="entry name" value="T2SSE"/>
    <property type="match status" value="1"/>
</dbReference>
<organism evidence="5 6">
    <name type="scientific">Nitratireductor aestuarii</name>
    <dbReference type="NCBI Taxonomy" id="1735103"/>
    <lineage>
        <taxon>Bacteria</taxon>
        <taxon>Pseudomonadati</taxon>
        <taxon>Pseudomonadota</taxon>
        <taxon>Alphaproteobacteria</taxon>
        <taxon>Hyphomicrobiales</taxon>
        <taxon>Phyllobacteriaceae</taxon>
        <taxon>Nitratireductor</taxon>
    </lineage>
</organism>
<dbReference type="PROSITE" id="PS00662">
    <property type="entry name" value="T2SP_E"/>
    <property type="match status" value="1"/>
</dbReference>
<dbReference type="Gene3D" id="3.30.450.90">
    <property type="match status" value="1"/>
</dbReference>
<dbReference type="PANTHER" id="PTHR30258:SF2">
    <property type="entry name" value="COMG OPERON PROTEIN 1"/>
    <property type="match status" value="1"/>
</dbReference>
<dbReference type="AlphaFoldDB" id="A0A916RUU6"/>
<reference evidence="5" key="1">
    <citation type="journal article" date="2014" name="Int. J. Syst. Evol. Microbiol.">
        <title>Complete genome sequence of Corynebacterium casei LMG S-19264T (=DSM 44701T), isolated from a smear-ripened cheese.</title>
        <authorList>
            <consortium name="US DOE Joint Genome Institute (JGI-PGF)"/>
            <person name="Walter F."/>
            <person name="Albersmeier A."/>
            <person name="Kalinowski J."/>
            <person name="Ruckert C."/>
        </authorList>
    </citation>
    <scope>NUCLEOTIDE SEQUENCE</scope>
    <source>
        <strain evidence="5">CGMCC 1.15320</strain>
    </source>
</reference>
<protein>
    <submittedName>
        <fullName evidence="5">General secretion pathway protein GspE</fullName>
    </submittedName>
</protein>
<comment type="similarity">
    <text evidence="1">Belongs to the GSP E family.</text>
</comment>
<name>A0A916RUU6_9HYPH</name>
<dbReference type="SUPFAM" id="SSF160246">
    <property type="entry name" value="EspE N-terminal domain-like"/>
    <property type="match status" value="1"/>
</dbReference>
<evidence type="ECO:0000256" key="3">
    <source>
        <dbReference type="ARBA" id="ARBA00022840"/>
    </source>
</evidence>
<feature type="domain" description="Bacterial type II secretion system protein E" evidence="4">
    <location>
        <begin position="378"/>
        <end position="392"/>
    </location>
</feature>
<sequence>MNSMPPGLHSHSLLAALSDAGLASREATRDLFGENEASRASDLHRLIEAQIVDADALAGFLSSYYGVRLLDRQQLADYKPAAQNLSNRFLVENWIAPLTAPDGHLVIGVLHPGDDDPITALRAVLDGEAEVCVIPAPDLETCLEHLSGAQYVAQATGEGATSEAAIDSLRDLASGAPVVVVVDDIFKRALDLRATDIHIEPMRGRLVMRFRIDGVLRIMPSPPHEMSDAIVSRIKVLAGLDITERRKPQDGAMRLPVGDREIELRVATLTSIHGETVVMRILHRDSVLLDFAGVGLDEDDRRIMHRLLEHTHGMIAVAGPTGSGKTTTLAAALSKLNDPGRKIVTIEDPVEYQIPGIVQSQINTAAGMTFASALRAFVRQDPDVILIGEMRDGETARAAVQAALTGHLVLSTVHANTAAAAFTRMRDLGVETYLLVGALRGIISQRLLRRLCDHCKEEGVLSPELFFSDTRYQAVGFSPGQKVFNAVGCGRCNSTGYRGRIAVFEILVLDEAITELASKGADHAMIEALALERGMRTMSHDGARKAGQGLTSPAEVLRVTGFR</sequence>
<dbReference type="Proteomes" id="UP000636264">
    <property type="component" value="Unassembled WGS sequence"/>
</dbReference>
<keyword evidence="3" id="KW-0067">ATP-binding</keyword>
<dbReference type="GO" id="GO:0016887">
    <property type="term" value="F:ATP hydrolysis activity"/>
    <property type="evidence" value="ECO:0007669"/>
    <property type="project" value="TreeGrafter"/>
</dbReference>
<keyword evidence="6" id="KW-1185">Reference proteome</keyword>
<evidence type="ECO:0000259" key="4">
    <source>
        <dbReference type="PROSITE" id="PS00662"/>
    </source>
</evidence>
<evidence type="ECO:0000313" key="6">
    <source>
        <dbReference type="Proteomes" id="UP000636264"/>
    </source>
</evidence>
<keyword evidence="2" id="KW-0547">Nucleotide-binding</keyword>
<dbReference type="CDD" id="cd01129">
    <property type="entry name" value="PulE-GspE-like"/>
    <property type="match status" value="1"/>
</dbReference>